<dbReference type="CDD" id="cd00798">
    <property type="entry name" value="INT_XerDC_C"/>
    <property type="match status" value="1"/>
</dbReference>
<evidence type="ECO:0000256" key="7">
    <source>
        <dbReference type="ARBA" id="ARBA00022908"/>
    </source>
</evidence>
<dbReference type="InterPro" id="IPR011010">
    <property type="entry name" value="DNA_brk_join_enz"/>
</dbReference>
<dbReference type="HAMAP" id="MF_01807">
    <property type="entry name" value="Recomb_XerD"/>
    <property type="match status" value="1"/>
</dbReference>
<keyword evidence="15" id="KW-1185">Reference proteome</keyword>
<dbReference type="HAMAP" id="MF_01808">
    <property type="entry name" value="Recomb_XerC_XerD"/>
    <property type="match status" value="1"/>
</dbReference>
<comment type="subcellular location">
    <subcellularLocation>
        <location evidence="1 11">Cytoplasm</location>
    </subcellularLocation>
</comment>
<evidence type="ECO:0000256" key="11">
    <source>
        <dbReference type="HAMAP-Rule" id="MF_01807"/>
    </source>
</evidence>
<dbReference type="PANTHER" id="PTHR30349:SF81">
    <property type="entry name" value="TYROSINE RECOMBINASE XERC"/>
    <property type="match status" value="1"/>
</dbReference>
<dbReference type="InterPro" id="IPR011932">
    <property type="entry name" value="Recomb_XerD"/>
</dbReference>
<dbReference type="InterPro" id="IPR004107">
    <property type="entry name" value="Integrase_SAM-like_N"/>
</dbReference>
<dbReference type="Gene3D" id="1.10.443.10">
    <property type="entry name" value="Intergrase catalytic core"/>
    <property type="match status" value="1"/>
</dbReference>
<comment type="subunit">
    <text evidence="11">Forms a cyclic heterotetrameric complex composed of two molecules of XerC and two molecules of XerD.</text>
</comment>
<dbReference type="InterPro" id="IPR010998">
    <property type="entry name" value="Integrase_recombinase_N"/>
</dbReference>
<feature type="active site" evidence="11">
    <location>
        <position position="172"/>
    </location>
</feature>
<comment type="caution">
    <text evidence="14">The sequence shown here is derived from an EMBL/GenBank/DDBJ whole genome shotgun (WGS) entry which is preliminary data.</text>
</comment>
<protein>
    <recommendedName>
        <fullName evidence="3 11">Tyrosine recombinase XerD</fullName>
    </recommendedName>
</protein>
<dbReference type="PROSITE" id="PS51900">
    <property type="entry name" value="CB"/>
    <property type="match status" value="1"/>
</dbReference>
<name>A0ABS5KUZ0_9ACTN</name>
<evidence type="ECO:0000259" key="12">
    <source>
        <dbReference type="PROSITE" id="PS51898"/>
    </source>
</evidence>
<evidence type="ECO:0000259" key="13">
    <source>
        <dbReference type="PROSITE" id="PS51900"/>
    </source>
</evidence>
<evidence type="ECO:0000313" key="15">
    <source>
        <dbReference type="Proteomes" id="UP000730482"/>
    </source>
</evidence>
<dbReference type="RefSeq" id="WP_212011651.1">
    <property type="nucleotide sequence ID" value="NZ_JAAFYZ010000084.1"/>
</dbReference>
<keyword evidence="5 11" id="KW-0132">Cell division</keyword>
<feature type="active site" evidence="11">
    <location>
        <position position="246"/>
    </location>
</feature>
<reference evidence="14 15" key="1">
    <citation type="submission" date="2020-02" db="EMBL/GenBank/DDBJ databases">
        <title>Acidophilic actinobacteria isolated from forest soil.</title>
        <authorList>
            <person name="Golinska P."/>
        </authorList>
    </citation>
    <scope>NUCLEOTIDE SEQUENCE [LARGE SCALE GENOMIC DNA]</scope>
    <source>
        <strain evidence="14 15">NL8</strain>
    </source>
</reference>
<dbReference type="NCBIfam" id="NF001399">
    <property type="entry name" value="PRK00283.1"/>
    <property type="match status" value="1"/>
</dbReference>
<dbReference type="InterPro" id="IPR002104">
    <property type="entry name" value="Integrase_catalytic"/>
</dbReference>
<dbReference type="InterPro" id="IPR044068">
    <property type="entry name" value="CB"/>
</dbReference>
<evidence type="ECO:0000256" key="6">
    <source>
        <dbReference type="ARBA" id="ARBA00022829"/>
    </source>
</evidence>
<dbReference type="Pfam" id="PF00589">
    <property type="entry name" value="Phage_integrase"/>
    <property type="match status" value="1"/>
</dbReference>
<comment type="similarity">
    <text evidence="2 11">Belongs to the 'phage' integrase family. XerD subfamily.</text>
</comment>
<dbReference type="InterPro" id="IPR023009">
    <property type="entry name" value="Tyrosine_recombinase_XerC/XerD"/>
</dbReference>
<evidence type="ECO:0000256" key="9">
    <source>
        <dbReference type="ARBA" id="ARBA00023172"/>
    </source>
</evidence>
<keyword evidence="7 11" id="KW-0229">DNA integration</keyword>
<dbReference type="InterPro" id="IPR013762">
    <property type="entry name" value="Integrase-like_cat_sf"/>
</dbReference>
<keyword evidence="8 11" id="KW-0238">DNA-binding</keyword>
<keyword evidence="10 11" id="KW-0131">Cell cycle</keyword>
<evidence type="ECO:0000256" key="5">
    <source>
        <dbReference type="ARBA" id="ARBA00022618"/>
    </source>
</evidence>
<keyword evidence="9 11" id="KW-0233">DNA recombination</keyword>
<organism evidence="14 15">
    <name type="scientific">Catenulispora pinistramenti</name>
    <dbReference type="NCBI Taxonomy" id="2705254"/>
    <lineage>
        <taxon>Bacteria</taxon>
        <taxon>Bacillati</taxon>
        <taxon>Actinomycetota</taxon>
        <taxon>Actinomycetes</taxon>
        <taxon>Catenulisporales</taxon>
        <taxon>Catenulisporaceae</taxon>
        <taxon>Catenulispora</taxon>
    </lineage>
</organism>
<evidence type="ECO:0000256" key="3">
    <source>
        <dbReference type="ARBA" id="ARBA00015810"/>
    </source>
</evidence>
<proteinExistence type="inferred from homology"/>
<evidence type="ECO:0000313" key="14">
    <source>
        <dbReference type="EMBL" id="MBS2549866.1"/>
    </source>
</evidence>
<dbReference type="Gene3D" id="1.10.150.130">
    <property type="match status" value="1"/>
</dbReference>
<evidence type="ECO:0000256" key="4">
    <source>
        <dbReference type="ARBA" id="ARBA00022490"/>
    </source>
</evidence>
<gene>
    <name evidence="11 14" type="primary">xerD</name>
    <name evidence="14" type="ORF">KGQ19_23660</name>
</gene>
<keyword evidence="6 11" id="KW-0159">Chromosome partition</keyword>
<feature type="active site" evidence="11">
    <location>
        <position position="272"/>
    </location>
</feature>
<feature type="active site" description="O-(3'-phospho-DNA)-tyrosine intermediate" evidence="11">
    <location>
        <position position="281"/>
    </location>
</feature>
<comment type="function">
    <text evidence="11">Site-specific tyrosine recombinase, which acts by catalyzing the cutting and rejoining of the recombining DNA molecules. The XerC-XerD complex is essential to convert dimers of the bacterial chromosome into monomers to permit their segregation at cell division. It also contributes to the segregational stability of plasmids.</text>
</comment>
<evidence type="ECO:0000256" key="8">
    <source>
        <dbReference type="ARBA" id="ARBA00023125"/>
    </source>
</evidence>
<sequence length="303" mass="32942">MSDDVDSRVKAHLEHLSVERGLSANTLAAYRRDLARYGVFLDTRGRANFTDIERADVSAFLASLQDGAASSAARTMSAVRGLHRFALSEGWVGVDVSDDVPPPQVPLRLPKALPLDDVERLLAATEIDEPLALRDRALLEFLYSTGARVSEAVALDVDDVDREDRTVILDGKGGKQRLVPVGSYACRAIDDYLVRLRPELARKARSGTAGALFLNARGGRLTRQGAWMVLGAVAERVGLAGRVSPHTLRHSFATHLLDGGADIRTVQELLGHSSATTTQIYTRVTVERLREVYATSHPRALNG</sequence>
<dbReference type="EMBL" id="JAAFYZ010000084">
    <property type="protein sequence ID" value="MBS2549866.1"/>
    <property type="molecule type" value="Genomic_DNA"/>
</dbReference>
<dbReference type="PROSITE" id="PS51898">
    <property type="entry name" value="TYR_RECOMBINASE"/>
    <property type="match status" value="1"/>
</dbReference>
<feature type="domain" description="Tyr recombinase" evidence="12">
    <location>
        <begin position="108"/>
        <end position="294"/>
    </location>
</feature>
<evidence type="ECO:0000256" key="2">
    <source>
        <dbReference type="ARBA" id="ARBA00010450"/>
    </source>
</evidence>
<feature type="active site" evidence="11">
    <location>
        <position position="148"/>
    </location>
</feature>
<dbReference type="PANTHER" id="PTHR30349">
    <property type="entry name" value="PHAGE INTEGRASE-RELATED"/>
    <property type="match status" value="1"/>
</dbReference>
<evidence type="ECO:0000256" key="1">
    <source>
        <dbReference type="ARBA" id="ARBA00004496"/>
    </source>
</evidence>
<dbReference type="InterPro" id="IPR050090">
    <property type="entry name" value="Tyrosine_recombinase_XerCD"/>
</dbReference>
<evidence type="ECO:0000256" key="10">
    <source>
        <dbReference type="ARBA" id="ARBA00023306"/>
    </source>
</evidence>
<dbReference type="Proteomes" id="UP000730482">
    <property type="component" value="Unassembled WGS sequence"/>
</dbReference>
<feature type="active site" evidence="11">
    <location>
        <position position="249"/>
    </location>
</feature>
<accession>A0ABS5KUZ0</accession>
<keyword evidence="4 11" id="KW-0963">Cytoplasm</keyword>
<dbReference type="Pfam" id="PF02899">
    <property type="entry name" value="Phage_int_SAM_1"/>
    <property type="match status" value="1"/>
</dbReference>
<dbReference type="NCBIfam" id="TIGR02225">
    <property type="entry name" value="recomb_XerD"/>
    <property type="match status" value="1"/>
</dbReference>
<dbReference type="SUPFAM" id="SSF56349">
    <property type="entry name" value="DNA breaking-rejoining enzymes"/>
    <property type="match status" value="1"/>
</dbReference>
<feature type="domain" description="Core-binding (CB)" evidence="13">
    <location>
        <begin position="3"/>
        <end position="87"/>
    </location>
</feature>